<dbReference type="SUPFAM" id="SSF56112">
    <property type="entry name" value="Protein kinase-like (PK-like)"/>
    <property type="match status" value="1"/>
</dbReference>
<dbReference type="GO" id="GO:0005524">
    <property type="term" value="F:ATP binding"/>
    <property type="evidence" value="ECO:0007669"/>
    <property type="project" value="UniProtKB-UniRule"/>
</dbReference>
<dbReference type="InterPro" id="IPR017441">
    <property type="entry name" value="Protein_kinase_ATP_BS"/>
</dbReference>
<dbReference type="PROSITE" id="PS50011">
    <property type="entry name" value="PROTEIN_KINASE_DOM"/>
    <property type="match status" value="1"/>
</dbReference>
<keyword evidence="3" id="KW-0808">Transferase</keyword>
<dbReference type="PANTHER" id="PTHR24346">
    <property type="entry name" value="MAP/MICROTUBULE AFFINITY-REGULATING KINASE"/>
    <property type="match status" value="1"/>
</dbReference>
<keyword evidence="14" id="KW-1185">Reference proteome</keyword>
<dbReference type="GO" id="GO:0004674">
    <property type="term" value="F:protein serine/threonine kinase activity"/>
    <property type="evidence" value="ECO:0007669"/>
    <property type="project" value="UniProtKB-KW"/>
</dbReference>
<keyword evidence="5" id="KW-0418">Kinase</keyword>
<evidence type="ECO:0000256" key="1">
    <source>
        <dbReference type="ARBA" id="ARBA00012513"/>
    </source>
</evidence>
<dbReference type="Gene3D" id="1.10.510.10">
    <property type="entry name" value="Transferase(Phosphotransferase) domain 1"/>
    <property type="match status" value="1"/>
</dbReference>
<comment type="similarity">
    <text evidence="10">Belongs to the protein kinase superfamily.</text>
</comment>
<comment type="caution">
    <text evidence="13">The sequence shown here is derived from an EMBL/GenBank/DDBJ whole genome shotgun (WGS) entry which is preliminary data.</text>
</comment>
<dbReference type="SMART" id="SM00220">
    <property type="entry name" value="S_TKc"/>
    <property type="match status" value="1"/>
</dbReference>
<dbReference type="GO" id="GO:0035556">
    <property type="term" value="P:intracellular signal transduction"/>
    <property type="evidence" value="ECO:0007669"/>
    <property type="project" value="TreeGrafter"/>
</dbReference>
<dbReference type="GO" id="GO:0005737">
    <property type="term" value="C:cytoplasm"/>
    <property type="evidence" value="ECO:0007669"/>
    <property type="project" value="TreeGrafter"/>
</dbReference>
<dbReference type="Gene3D" id="3.30.200.20">
    <property type="entry name" value="Phosphorylase Kinase, domain 1"/>
    <property type="match status" value="1"/>
</dbReference>
<dbReference type="OrthoDB" id="68483at2759"/>
<comment type="catalytic activity">
    <reaction evidence="8">
        <text>L-seryl-[protein] + ATP = O-phospho-L-seryl-[protein] + ADP + H(+)</text>
        <dbReference type="Rhea" id="RHEA:17989"/>
        <dbReference type="Rhea" id="RHEA-COMP:9863"/>
        <dbReference type="Rhea" id="RHEA-COMP:11604"/>
        <dbReference type="ChEBI" id="CHEBI:15378"/>
        <dbReference type="ChEBI" id="CHEBI:29999"/>
        <dbReference type="ChEBI" id="CHEBI:30616"/>
        <dbReference type="ChEBI" id="CHEBI:83421"/>
        <dbReference type="ChEBI" id="CHEBI:456216"/>
        <dbReference type="EC" id="2.7.11.1"/>
    </reaction>
</comment>
<dbReference type="Proteomes" id="UP000585474">
    <property type="component" value="Unassembled WGS sequence"/>
</dbReference>
<evidence type="ECO:0000256" key="6">
    <source>
        <dbReference type="ARBA" id="ARBA00022840"/>
    </source>
</evidence>
<evidence type="ECO:0000256" key="4">
    <source>
        <dbReference type="ARBA" id="ARBA00022741"/>
    </source>
</evidence>
<feature type="binding site" evidence="9">
    <location>
        <position position="138"/>
    </location>
    <ligand>
        <name>ATP</name>
        <dbReference type="ChEBI" id="CHEBI:30616"/>
    </ligand>
</feature>
<protein>
    <recommendedName>
        <fullName evidence="1">non-specific serine/threonine protein kinase</fullName>
        <ecNumber evidence="1">2.7.11.1</ecNumber>
    </recommendedName>
</protein>
<keyword evidence="4 9" id="KW-0547">Nucleotide-binding</keyword>
<feature type="compositionally biased region" description="Basic and acidic residues" evidence="11">
    <location>
        <begin position="59"/>
        <end position="69"/>
    </location>
</feature>
<accession>A0A7J0H573</accession>
<dbReference type="PANTHER" id="PTHR24346:SF39">
    <property type="entry name" value="SERINE_THREONINE-PROTEIN KINASE GRIK1-RELATED"/>
    <property type="match status" value="1"/>
</dbReference>
<sequence>MGCCGCFGFAFARKPKRPARPYAHIGNHMSQKFLQNEEVEDEDDYSYNGDVTDTGDGGDGEKRSPTKSSEEILLYRTQHGLICREFPVKETHTVIRLEDENGNKMVNEYVRECKIGSGSYGKVVLYQSSDDGKHYAIKAFHKSYLLKLQVAPCETAMTDVLREVLIMKMLEHPNIVNLIEVIDDPTTDYFYMVLEYVEGKLVCEGSGPPGGLGENKARNYLRDIVSGLKYLHAHNIVHGDIKPDNLLVTATGTVKICDFSVGQDDDDELRRSPGTPVFTAPECCLDLTYHGKAADTWAVGVTLYCMLFGKYPFLGDTLQDTYDKGCENHHQSATLVGLLVFVPYIYGHILDMVVSEHNHILHGYGTMATGGVFLIYPMQRMKLEAVAEHAWVIGEEGPIPQYLCWCKHKVFPGKGLMGAE</sequence>
<feature type="domain" description="Protein kinase" evidence="12">
    <location>
        <begin position="109"/>
        <end position="392"/>
    </location>
</feature>
<keyword evidence="6 9" id="KW-0067">ATP-binding</keyword>
<dbReference type="EMBL" id="BJWL01000026">
    <property type="protein sequence ID" value="GFZ17914.1"/>
    <property type="molecule type" value="Genomic_DNA"/>
</dbReference>
<evidence type="ECO:0000313" key="13">
    <source>
        <dbReference type="EMBL" id="GFZ17914.1"/>
    </source>
</evidence>
<feature type="region of interest" description="Disordered" evidence="11">
    <location>
        <begin position="33"/>
        <end position="69"/>
    </location>
</feature>
<proteinExistence type="inferred from homology"/>
<evidence type="ECO:0000256" key="3">
    <source>
        <dbReference type="ARBA" id="ARBA00022679"/>
    </source>
</evidence>
<dbReference type="FunFam" id="3.30.200.20:FF:000206">
    <property type="entry name" value="Serine/threonine-protein kinase Ssp1"/>
    <property type="match status" value="1"/>
</dbReference>
<dbReference type="InterPro" id="IPR000719">
    <property type="entry name" value="Prot_kinase_dom"/>
</dbReference>
<evidence type="ECO:0000313" key="14">
    <source>
        <dbReference type="Proteomes" id="UP000585474"/>
    </source>
</evidence>
<dbReference type="PROSITE" id="PS00108">
    <property type="entry name" value="PROTEIN_KINASE_ST"/>
    <property type="match status" value="1"/>
</dbReference>
<dbReference type="Pfam" id="PF00069">
    <property type="entry name" value="Pkinase"/>
    <property type="match status" value="1"/>
</dbReference>
<dbReference type="EC" id="2.7.11.1" evidence="1"/>
<evidence type="ECO:0000256" key="8">
    <source>
        <dbReference type="ARBA" id="ARBA00048679"/>
    </source>
</evidence>
<dbReference type="InterPro" id="IPR011009">
    <property type="entry name" value="Kinase-like_dom_sf"/>
</dbReference>
<keyword evidence="2 10" id="KW-0723">Serine/threonine-protein kinase</keyword>
<evidence type="ECO:0000256" key="10">
    <source>
        <dbReference type="RuleBase" id="RU000304"/>
    </source>
</evidence>
<evidence type="ECO:0000259" key="12">
    <source>
        <dbReference type="PROSITE" id="PS50011"/>
    </source>
</evidence>
<dbReference type="CDD" id="cd14008">
    <property type="entry name" value="STKc_LKB1_CaMKK"/>
    <property type="match status" value="1"/>
</dbReference>
<evidence type="ECO:0000256" key="11">
    <source>
        <dbReference type="SAM" id="MobiDB-lite"/>
    </source>
</evidence>
<dbReference type="InterPro" id="IPR008271">
    <property type="entry name" value="Ser/Thr_kinase_AS"/>
</dbReference>
<organism evidence="13 14">
    <name type="scientific">Actinidia rufa</name>
    <dbReference type="NCBI Taxonomy" id="165716"/>
    <lineage>
        <taxon>Eukaryota</taxon>
        <taxon>Viridiplantae</taxon>
        <taxon>Streptophyta</taxon>
        <taxon>Embryophyta</taxon>
        <taxon>Tracheophyta</taxon>
        <taxon>Spermatophyta</taxon>
        <taxon>Magnoliopsida</taxon>
        <taxon>eudicotyledons</taxon>
        <taxon>Gunneridae</taxon>
        <taxon>Pentapetalae</taxon>
        <taxon>asterids</taxon>
        <taxon>Ericales</taxon>
        <taxon>Actinidiaceae</taxon>
        <taxon>Actinidia</taxon>
    </lineage>
</organism>
<name>A0A7J0H573_9ERIC</name>
<evidence type="ECO:0000256" key="7">
    <source>
        <dbReference type="ARBA" id="ARBA00047899"/>
    </source>
</evidence>
<evidence type="ECO:0000256" key="5">
    <source>
        <dbReference type="ARBA" id="ARBA00022777"/>
    </source>
</evidence>
<reference evidence="13 14" key="1">
    <citation type="submission" date="2019-07" db="EMBL/GenBank/DDBJ databases">
        <title>De Novo Assembly of kiwifruit Actinidia rufa.</title>
        <authorList>
            <person name="Sugita-Konishi S."/>
            <person name="Sato K."/>
            <person name="Mori E."/>
            <person name="Abe Y."/>
            <person name="Kisaki G."/>
            <person name="Hamano K."/>
            <person name="Suezawa K."/>
            <person name="Otani M."/>
            <person name="Fukuda T."/>
            <person name="Manabe T."/>
            <person name="Gomi K."/>
            <person name="Tabuchi M."/>
            <person name="Akimitsu K."/>
            <person name="Kataoka I."/>
        </authorList>
    </citation>
    <scope>NUCLEOTIDE SEQUENCE [LARGE SCALE GENOMIC DNA]</scope>
    <source>
        <strain evidence="14">cv. Fuchu</strain>
    </source>
</reference>
<comment type="catalytic activity">
    <reaction evidence="7">
        <text>L-threonyl-[protein] + ATP = O-phospho-L-threonyl-[protein] + ADP + H(+)</text>
        <dbReference type="Rhea" id="RHEA:46608"/>
        <dbReference type="Rhea" id="RHEA-COMP:11060"/>
        <dbReference type="Rhea" id="RHEA-COMP:11605"/>
        <dbReference type="ChEBI" id="CHEBI:15378"/>
        <dbReference type="ChEBI" id="CHEBI:30013"/>
        <dbReference type="ChEBI" id="CHEBI:30616"/>
        <dbReference type="ChEBI" id="CHEBI:61977"/>
        <dbReference type="ChEBI" id="CHEBI:456216"/>
        <dbReference type="EC" id="2.7.11.1"/>
    </reaction>
</comment>
<gene>
    <name evidence="13" type="ORF">Acr_26g0011830</name>
</gene>
<evidence type="ECO:0000256" key="2">
    <source>
        <dbReference type="ARBA" id="ARBA00022527"/>
    </source>
</evidence>
<dbReference type="AlphaFoldDB" id="A0A7J0H573"/>
<evidence type="ECO:0000256" key="9">
    <source>
        <dbReference type="PROSITE-ProRule" id="PRU10141"/>
    </source>
</evidence>
<dbReference type="PROSITE" id="PS00107">
    <property type="entry name" value="PROTEIN_KINASE_ATP"/>
    <property type="match status" value="1"/>
</dbReference>